<dbReference type="AlphaFoldDB" id="A0AAE4Z6Q7"/>
<reference evidence="1 2" key="1">
    <citation type="submission" date="2020-01" db="EMBL/GenBank/DDBJ databases">
        <title>Genomes assembled from Gulf of Kutch pelagic sediment metagenomes.</title>
        <authorList>
            <person name="Chandrashekar M."/>
            <person name="Mahajan M.S."/>
            <person name="Dave K.J."/>
            <person name="Vatsa P."/>
            <person name="Nathani N.M."/>
        </authorList>
    </citation>
    <scope>NUCLEOTIDE SEQUENCE [LARGE SCALE GENOMIC DNA]</scope>
    <source>
        <strain evidence="1">KS3-K002</strain>
    </source>
</reference>
<protein>
    <submittedName>
        <fullName evidence="1">Uncharacterized protein</fullName>
    </submittedName>
</protein>
<name>A0AAE4Z6Q7_9BACT</name>
<dbReference type="EMBL" id="JAACAK010000036">
    <property type="protein sequence ID" value="NIR74374.1"/>
    <property type="molecule type" value="Genomic_DNA"/>
</dbReference>
<evidence type="ECO:0000313" key="1">
    <source>
        <dbReference type="EMBL" id="NIR74374.1"/>
    </source>
</evidence>
<proteinExistence type="predicted"/>
<dbReference type="Proteomes" id="UP000702544">
    <property type="component" value="Unassembled WGS sequence"/>
</dbReference>
<accession>A0AAE4Z6Q7</accession>
<organism evidence="1 2">
    <name type="scientific">Candidatus Kutchimonas denitrificans</name>
    <dbReference type="NCBI Taxonomy" id="3056748"/>
    <lineage>
        <taxon>Bacteria</taxon>
        <taxon>Pseudomonadati</taxon>
        <taxon>Gemmatimonadota</taxon>
        <taxon>Gemmatimonadia</taxon>
        <taxon>Candidatus Palauibacterales</taxon>
        <taxon>Candidatus Palauibacteraceae</taxon>
        <taxon>Candidatus Kutchimonas</taxon>
    </lineage>
</organism>
<evidence type="ECO:0000313" key="2">
    <source>
        <dbReference type="Proteomes" id="UP000702544"/>
    </source>
</evidence>
<sequence length="91" mass="10676">MAQVKIDADVWEVRLGQERPRPGYRLVLFFSQPTGQRPYRVTEVPEDRYGSQDDIDQLSKKELTELFKQSTSLDIPVYRSDEVEDVVMKKK</sequence>
<comment type="caution">
    <text evidence="1">The sequence shown here is derived from an EMBL/GenBank/DDBJ whole genome shotgun (WGS) entry which is preliminary data.</text>
</comment>
<gene>
    <name evidence="1" type="ORF">GWO12_04575</name>
</gene>